<dbReference type="Pfam" id="PF00494">
    <property type="entry name" value="SQS_PSY"/>
    <property type="match status" value="1"/>
</dbReference>
<protein>
    <submittedName>
        <fullName evidence="4">Phytoene/squalene synthase family protein</fullName>
    </submittedName>
</protein>
<dbReference type="EMBL" id="BAABHK010000023">
    <property type="protein sequence ID" value="GAA4638455.1"/>
    <property type="molecule type" value="Genomic_DNA"/>
</dbReference>
<feature type="region of interest" description="Disordered" evidence="3">
    <location>
        <begin position="1"/>
        <end position="55"/>
    </location>
</feature>
<dbReference type="SFLD" id="SFLDS00005">
    <property type="entry name" value="Isoprenoid_Synthase_Type_I"/>
    <property type="match status" value="1"/>
</dbReference>
<organism evidence="4 5">
    <name type="scientific">Actinoallomurus vinaceus</name>
    <dbReference type="NCBI Taxonomy" id="1080074"/>
    <lineage>
        <taxon>Bacteria</taxon>
        <taxon>Bacillati</taxon>
        <taxon>Actinomycetota</taxon>
        <taxon>Actinomycetes</taxon>
        <taxon>Streptosporangiales</taxon>
        <taxon>Thermomonosporaceae</taxon>
        <taxon>Actinoallomurus</taxon>
    </lineage>
</organism>
<dbReference type="InterPro" id="IPR033904">
    <property type="entry name" value="Trans_IPPS_HH"/>
</dbReference>
<accession>A0ABP8URX1</accession>
<proteinExistence type="predicted"/>
<dbReference type="Gene3D" id="1.10.600.10">
    <property type="entry name" value="Farnesyl Diphosphate Synthase"/>
    <property type="match status" value="1"/>
</dbReference>
<gene>
    <name evidence="4" type="ORF">GCM10023196_096160</name>
</gene>
<keyword evidence="2" id="KW-0808">Transferase</keyword>
<dbReference type="PROSITE" id="PS01045">
    <property type="entry name" value="SQUALEN_PHYTOEN_SYN_2"/>
    <property type="match status" value="1"/>
</dbReference>
<dbReference type="InterPro" id="IPR019845">
    <property type="entry name" value="Squalene/phytoene_synthase_CS"/>
</dbReference>
<dbReference type="SFLD" id="SFLDG01018">
    <property type="entry name" value="Squalene/Phytoene_Synthase_Lik"/>
    <property type="match status" value="1"/>
</dbReference>
<dbReference type="InterPro" id="IPR044843">
    <property type="entry name" value="Trans_IPPS_bact-type"/>
</dbReference>
<dbReference type="CDD" id="cd00683">
    <property type="entry name" value="Trans_IPPS_HH"/>
    <property type="match status" value="1"/>
</dbReference>
<dbReference type="SUPFAM" id="SSF48576">
    <property type="entry name" value="Terpenoid synthases"/>
    <property type="match status" value="1"/>
</dbReference>
<dbReference type="RefSeq" id="WP_345441863.1">
    <property type="nucleotide sequence ID" value="NZ_BAABHK010000023.1"/>
</dbReference>
<dbReference type="InterPro" id="IPR002060">
    <property type="entry name" value="Squ/phyt_synthse"/>
</dbReference>
<comment type="pathway">
    <text evidence="1">Carotenoid biosynthesis; phytoene biosynthesis.</text>
</comment>
<keyword evidence="5" id="KW-1185">Reference proteome</keyword>
<dbReference type="PANTHER" id="PTHR31480">
    <property type="entry name" value="BIFUNCTIONAL LYCOPENE CYCLASE/PHYTOENE SYNTHASE"/>
    <property type="match status" value="1"/>
</dbReference>
<dbReference type="SFLD" id="SFLDG01212">
    <property type="entry name" value="Phytoene_synthase_like"/>
    <property type="match status" value="1"/>
</dbReference>
<dbReference type="Proteomes" id="UP001501442">
    <property type="component" value="Unassembled WGS sequence"/>
</dbReference>
<evidence type="ECO:0000256" key="3">
    <source>
        <dbReference type="SAM" id="MobiDB-lite"/>
    </source>
</evidence>
<feature type="compositionally biased region" description="Basic and acidic residues" evidence="3">
    <location>
        <begin position="27"/>
        <end position="53"/>
    </location>
</feature>
<evidence type="ECO:0000313" key="4">
    <source>
        <dbReference type="EMBL" id="GAA4638455.1"/>
    </source>
</evidence>
<reference evidence="5" key="1">
    <citation type="journal article" date="2019" name="Int. J. Syst. Evol. Microbiol.">
        <title>The Global Catalogue of Microorganisms (GCM) 10K type strain sequencing project: providing services to taxonomists for standard genome sequencing and annotation.</title>
        <authorList>
            <consortium name="The Broad Institute Genomics Platform"/>
            <consortium name="The Broad Institute Genome Sequencing Center for Infectious Disease"/>
            <person name="Wu L."/>
            <person name="Ma J."/>
        </authorList>
    </citation>
    <scope>NUCLEOTIDE SEQUENCE [LARGE SCALE GENOMIC DNA]</scope>
    <source>
        <strain evidence="5">JCM 17939</strain>
    </source>
</reference>
<dbReference type="InterPro" id="IPR008949">
    <property type="entry name" value="Isoprenoid_synthase_dom_sf"/>
</dbReference>
<name>A0ABP8URX1_9ACTN</name>
<evidence type="ECO:0000256" key="2">
    <source>
        <dbReference type="ARBA" id="ARBA00022679"/>
    </source>
</evidence>
<sequence length="360" mass="38599">MTRRTGRPGDADPPSGHAETATSGREPGADGRPGQDGRPPRGAETATSRRELDVAGITDPALRTAYARCRGLNARYGRTYFLATRLLPPARRPAVHALYGFARHTDDLVDEPAAHHGPDQVAALLDDVAGVLTAGLRTGRSDHPILAAVVHTATRFGIPGGLFAAFLRSMRMDLSVTAYSTRAALRDYMHGSAEAIGLQMLPVLGTVGDPAEAAPRAAALGRAFQLTNFLRDVGEDLDRGRVYLPADELAAYGVDRELLEWCRRTGRADPRVRRALADQVGRTRAVYRLARPGIALLDPAARPCVATACALYARILDRIEDNDYNVFAGRVTVGTGRRLALAGTAFTRALGARTVHGRRG</sequence>
<evidence type="ECO:0000256" key="1">
    <source>
        <dbReference type="ARBA" id="ARBA00004684"/>
    </source>
</evidence>
<comment type="caution">
    <text evidence="4">The sequence shown here is derived from an EMBL/GenBank/DDBJ whole genome shotgun (WGS) entry which is preliminary data.</text>
</comment>
<evidence type="ECO:0000313" key="5">
    <source>
        <dbReference type="Proteomes" id="UP001501442"/>
    </source>
</evidence>